<evidence type="ECO:0000313" key="2">
    <source>
        <dbReference type="Proteomes" id="UP000007842"/>
    </source>
</evidence>
<gene>
    <name evidence="1" type="ordered locus">SCATT_37410</name>
</gene>
<dbReference type="PANTHER" id="PTHR40037:SF1">
    <property type="entry name" value="PHOSPHOESTERASE SAOUHSC_00951-RELATED"/>
    <property type="match status" value="1"/>
</dbReference>
<dbReference type="AlphaFoldDB" id="F8K3Z5"/>
<dbReference type="EMBL" id="CP003219">
    <property type="protein sequence ID" value="AEW96112.1"/>
    <property type="molecule type" value="Genomic_DNA"/>
</dbReference>
<proteinExistence type="predicted"/>
<dbReference type="Gene3D" id="3.90.1140.10">
    <property type="entry name" value="Cyclic phosphodiesterase"/>
    <property type="match status" value="1"/>
</dbReference>
<dbReference type="PATRIC" id="fig|1003195.11.peg.5211"/>
<evidence type="ECO:0000313" key="1">
    <source>
        <dbReference type="EMBL" id="AEW96112.1"/>
    </source>
</evidence>
<dbReference type="STRING" id="1003195.SCATT_37410"/>
<name>F8K3Z5_STREN</name>
<dbReference type="Pfam" id="PF13563">
    <property type="entry name" value="2_5_RNA_ligase2"/>
    <property type="match status" value="1"/>
</dbReference>
<dbReference type="Proteomes" id="UP000007842">
    <property type="component" value="Chromosome"/>
</dbReference>
<dbReference type="InterPro" id="IPR050580">
    <property type="entry name" value="2H_phosphoesterase_YjcG-like"/>
</dbReference>
<sequence length="193" mass="21154">METCTIGVSIAVPEPHGSLLQRCRAGFGDPAAHAIPSHITLLPPTEVTPAELPAFREHLAKVAEAGRPFRLRLDGTGTFRPLSPVVFVRLTRGTAECTRLQELVRSGPVARDLQFPYHPHVTIAHGTPEEAMDRAERELARFRAEWTVGGFSLYEQGGDGVWRMMCEYPFGPWPNGGVPQQPGRPTAVAFPHS</sequence>
<dbReference type="OrthoDB" id="358773at2"/>
<keyword evidence="2" id="KW-1185">Reference proteome</keyword>
<dbReference type="RefSeq" id="WP_014144472.1">
    <property type="nucleotide sequence ID" value="NC_016111.1"/>
</dbReference>
<dbReference type="eggNOG" id="COG1514">
    <property type="taxonomic scope" value="Bacteria"/>
</dbReference>
<dbReference type="InterPro" id="IPR009097">
    <property type="entry name" value="Cyclic_Pdiesterase"/>
</dbReference>
<dbReference type="KEGG" id="scy:SCATT_37410"/>
<dbReference type="PANTHER" id="PTHR40037">
    <property type="entry name" value="PHOSPHOESTERASE YJCG-RELATED"/>
    <property type="match status" value="1"/>
</dbReference>
<protein>
    <submittedName>
        <fullName evidence="1">Putative secreted protein</fullName>
    </submittedName>
</protein>
<dbReference type="HOGENOM" id="CLU_104553_0_0_11"/>
<dbReference type="KEGG" id="sct:SCAT_3755"/>
<accession>F8K3Z5</accession>
<dbReference type="SUPFAM" id="SSF55144">
    <property type="entry name" value="LigT-like"/>
    <property type="match status" value="1"/>
</dbReference>
<reference evidence="2" key="1">
    <citation type="submission" date="2011-12" db="EMBL/GenBank/DDBJ databases">
        <title>Complete genome sequence of Streptomyces cattleya strain DSM 46488.</title>
        <authorList>
            <person name="Ou H.-Y."/>
            <person name="Li P."/>
            <person name="Zhao C."/>
            <person name="O'Hagan D."/>
            <person name="Deng Z."/>
        </authorList>
    </citation>
    <scope>NUCLEOTIDE SEQUENCE [LARGE SCALE GENOMIC DNA]</scope>
    <source>
        <strain evidence="2">ATCC 35852 / DSM 46488 / JCM 4925 / NBRC 14057 / NRRL 8057</strain>
    </source>
</reference>
<organism evidence="1 2">
    <name type="scientific">Streptantibioticus cattleyicolor (strain ATCC 35852 / DSM 46488 / JCM 4925 / NBRC 14057 / NRRL 8057)</name>
    <name type="common">Streptomyces cattleya</name>
    <dbReference type="NCBI Taxonomy" id="1003195"/>
    <lineage>
        <taxon>Bacteria</taxon>
        <taxon>Bacillati</taxon>
        <taxon>Actinomycetota</taxon>
        <taxon>Actinomycetes</taxon>
        <taxon>Kitasatosporales</taxon>
        <taxon>Streptomycetaceae</taxon>
        <taxon>Streptantibioticus</taxon>
    </lineage>
</organism>
<accession>G8X2Y0</accession>